<organism evidence="3">
    <name type="scientific">Zea mays</name>
    <name type="common">Maize</name>
    <dbReference type="NCBI Taxonomy" id="4577"/>
    <lineage>
        <taxon>Eukaryota</taxon>
        <taxon>Viridiplantae</taxon>
        <taxon>Streptophyta</taxon>
        <taxon>Embryophyta</taxon>
        <taxon>Tracheophyta</taxon>
        <taxon>Spermatophyta</taxon>
        <taxon>Magnoliopsida</taxon>
        <taxon>Liliopsida</taxon>
        <taxon>Poales</taxon>
        <taxon>Poaceae</taxon>
        <taxon>PACMAD clade</taxon>
        <taxon>Panicoideae</taxon>
        <taxon>Andropogonodae</taxon>
        <taxon>Andropogoneae</taxon>
        <taxon>Tripsacinae</taxon>
        <taxon>Zea</taxon>
    </lineage>
</organism>
<dbReference type="EMBL" id="CM000782">
    <property type="protein sequence ID" value="AQK78711.1"/>
    <property type="molecule type" value="Genomic_DNA"/>
</dbReference>
<dbReference type="EMBL" id="CM000782">
    <property type="protein sequence ID" value="AQK78868.1"/>
    <property type="molecule type" value="Genomic_DNA"/>
</dbReference>
<dbReference type="EMBL" id="CM000782">
    <property type="protein sequence ID" value="AQK78827.1"/>
    <property type="molecule type" value="Genomic_DNA"/>
</dbReference>
<keyword evidence="1" id="KW-0472">Membrane</keyword>
<evidence type="ECO:0000256" key="2">
    <source>
        <dbReference type="SAM" id="SignalP"/>
    </source>
</evidence>
<evidence type="ECO:0000256" key="1">
    <source>
        <dbReference type="SAM" id="Phobius"/>
    </source>
</evidence>
<keyword evidence="1" id="KW-0812">Transmembrane</keyword>
<feature type="chain" id="PRO_5010806570" evidence="2">
    <location>
        <begin position="17"/>
        <end position="158"/>
    </location>
</feature>
<gene>
    <name evidence="3" type="ORF">ZEAMMB73_Zm00001d035346</name>
</gene>
<name>A0A1D6LFQ9_MAIZE</name>
<protein>
    <submittedName>
        <fullName evidence="3">Putative sucrose-phosphatase 2</fullName>
    </submittedName>
</protein>
<feature type="transmembrane region" description="Helical" evidence="1">
    <location>
        <begin position="96"/>
        <end position="115"/>
    </location>
</feature>
<dbReference type="EMBL" id="CM000782">
    <property type="protein sequence ID" value="AQK78825.1"/>
    <property type="molecule type" value="Genomic_DNA"/>
</dbReference>
<dbReference type="EMBL" id="CM000782">
    <property type="protein sequence ID" value="AQK78787.1"/>
    <property type="molecule type" value="Genomic_DNA"/>
</dbReference>
<dbReference type="AlphaFoldDB" id="A0A1D6LFQ9"/>
<evidence type="ECO:0000313" key="3">
    <source>
        <dbReference type="EMBL" id="AQK78780.1"/>
    </source>
</evidence>
<feature type="signal peptide" evidence="2">
    <location>
        <begin position="1"/>
        <end position="16"/>
    </location>
</feature>
<keyword evidence="1" id="KW-1133">Transmembrane helix</keyword>
<dbReference type="EMBL" id="CM000782">
    <property type="protein sequence ID" value="AQK78780.1"/>
    <property type="molecule type" value="Genomic_DNA"/>
</dbReference>
<reference evidence="3" key="1">
    <citation type="submission" date="2015-12" db="EMBL/GenBank/DDBJ databases">
        <title>Update maize B73 reference genome by single molecule sequencing technologies.</title>
        <authorList>
            <consortium name="Maize Genome Sequencing Project"/>
            <person name="Ware D."/>
        </authorList>
    </citation>
    <scope>NUCLEOTIDE SEQUENCE</scope>
    <source>
        <tissue evidence="3">Seedling</tissue>
    </source>
</reference>
<proteinExistence type="predicted"/>
<accession>A0A1D6LFQ9</accession>
<sequence length="158" mass="18145">MIVLTMRGIGLALVHSTGTSTSVENVVSLSKLCSTLQLKTVQSSGTQQITTCLAFCIAHMEEDLRPGTEQYRFIEQCHIGLMKFHNHSGFYKDFSSWLYIVFLVFFLKNEAFSFYRRRRRWQQALPYSNLCDHRAYLAELITEITGGINELADVAQFF</sequence>
<keyword evidence="2" id="KW-0732">Signal</keyword>